<dbReference type="InterPro" id="IPR036748">
    <property type="entry name" value="MTH938-like_sf"/>
</dbReference>
<dbReference type="Proteomes" id="UP000188929">
    <property type="component" value="Unassembled WGS sequence"/>
</dbReference>
<protein>
    <recommendedName>
        <fullName evidence="3">Dinitrogenase iron-molybdenum cofactor biosynthesis domain-containing protein</fullName>
    </recommendedName>
</protein>
<keyword evidence="2" id="KW-1185">Reference proteome</keyword>
<dbReference type="EMBL" id="MOMC01000105">
    <property type="protein sequence ID" value="ONH22520.1"/>
    <property type="molecule type" value="Genomic_DNA"/>
</dbReference>
<dbReference type="PANTHER" id="PTHR15811">
    <property type="entry name" value="MTH938 DOMAIN-CONTAINING PROTEIN"/>
    <property type="match status" value="1"/>
</dbReference>
<evidence type="ECO:0000313" key="1">
    <source>
        <dbReference type="EMBL" id="ONH22520.1"/>
    </source>
</evidence>
<evidence type="ECO:0000313" key="2">
    <source>
        <dbReference type="Proteomes" id="UP000188929"/>
    </source>
</evidence>
<dbReference type="STRING" id="1834516.BL253_35435"/>
<accession>A0A1V2I042</accession>
<dbReference type="Pfam" id="PF04430">
    <property type="entry name" value="DUF498"/>
    <property type="match status" value="1"/>
</dbReference>
<sequence>MRVKGLAPGKDFKLYPGGGRDWDWSETGTRHEPGIQPADVEELLAHGATTVVLSRGMELRLLTDQATLALLEQHGVVVHVAGTTEAVEIYNRLAEAEPVGGLFHSTC</sequence>
<dbReference type="PANTHER" id="PTHR15811:SF5">
    <property type="entry name" value="MTH938 DOMAIN-CONTAINING PROTEIN"/>
    <property type="match status" value="1"/>
</dbReference>
<dbReference type="InterPro" id="IPR007523">
    <property type="entry name" value="NDUFAF3/AAMDC"/>
</dbReference>
<dbReference type="SUPFAM" id="SSF64076">
    <property type="entry name" value="MTH938-like"/>
    <property type="match status" value="1"/>
</dbReference>
<evidence type="ECO:0008006" key="3">
    <source>
        <dbReference type="Google" id="ProtNLM"/>
    </source>
</evidence>
<dbReference type="Gene3D" id="3.40.1230.10">
    <property type="entry name" value="MTH938-like"/>
    <property type="match status" value="1"/>
</dbReference>
<dbReference type="AlphaFoldDB" id="A0A1V2I042"/>
<organism evidence="1 2">
    <name type="scientific">Pseudofrankia asymbiotica</name>
    <dbReference type="NCBI Taxonomy" id="1834516"/>
    <lineage>
        <taxon>Bacteria</taxon>
        <taxon>Bacillati</taxon>
        <taxon>Actinomycetota</taxon>
        <taxon>Actinomycetes</taxon>
        <taxon>Frankiales</taxon>
        <taxon>Frankiaceae</taxon>
        <taxon>Pseudofrankia</taxon>
    </lineage>
</organism>
<reference evidence="2" key="1">
    <citation type="submission" date="2016-10" db="EMBL/GenBank/DDBJ databases">
        <title>Frankia sp. NRRL B-16386 Genome sequencing.</title>
        <authorList>
            <person name="Ghodhbane-Gtari F."/>
            <person name="Swanson E."/>
            <person name="Gueddou A."/>
            <person name="Hezbri K."/>
            <person name="Ktari K."/>
            <person name="Nouioui I."/>
            <person name="Morris K."/>
            <person name="Simpson S."/>
            <person name="Abebe-Akele F."/>
            <person name="Thomas K."/>
            <person name="Gtari M."/>
            <person name="Tisa L.S."/>
        </authorList>
    </citation>
    <scope>NUCLEOTIDE SEQUENCE [LARGE SCALE GENOMIC DNA]</scope>
    <source>
        <strain evidence="2">NRRL B-16386</strain>
    </source>
</reference>
<proteinExistence type="predicted"/>
<dbReference type="GO" id="GO:0005737">
    <property type="term" value="C:cytoplasm"/>
    <property type="evidence" value="ECO:0007669"/>
    <property type="project" value="TreeGrafter"/>
</dbReference>
<name>A0A1V2I042_9ACTN</name>
<gene>
    <name evidence="1" type="ORF">BL253_35435</name>
</gene>
<comment type="caution">
    <text evidence="1">The sequence shown here is derived from an EMBL/GenBank/DDBJ whole genome shotgun (WGS) entry which is preliminary data.</text>
</comment>